<evidence type="ECO:0008006" key="2">
    <source>
        <dbReference type="Google" id="ProtNLM"/>
    </source>
</evidence>
<dbReference type="Gene3D" id="2.60.40.10">
    <property type="entry name" value="Immunoglobulins"/>
    <property type="match status" value="1"/>
</dbReference>
<comment type="caution">
    <text evidence="1">The sequence shown here is derived from an EMBL/GenBank/DDBJ whole genome shotgun (WGS) entry which is preliminary data.</text>
</comment>
<organism evidence="1">
    <name type="scientific">marine sediment metagenome</name>
    <dbReference type="NCBI Taxonomy" id="412755"/>
    <lineage>
        <taxon>unclassified sequences</taxon>
        <taxon>metagenomes</taxon>
        <taxon>ecological metagenomes</taxon>
    </lineage>
</organism>
<dbReference type="AlphaFoldDB" id="X1HDD4"/>
<dbReference type="EMBL" id="BARU01019637">
    <property type="protein sequence ID" value="GAH55050.1"/>
    <property type="molecule type" value="Genomic_DNA"/>
</dbReference>
<proteinExistence type="predicted"/>
<reference evidence="1" key="1">
    <citation type="journal article" date="2014" name="Front. Microbiol.">
        <title>High frequency of phylogenetically diverse reductive dehalogenase-homologous genes in deep subseafloor sedimentary metagenomes.</title>
        <authorList>
            <person name="Kawai M."/>
            <person name="Futagami T."/>
            <person name="Toyoda A."/>
            <person name="Takaki Y."/>
            <person name="Nishi S."/>
            <person name="Hori S."/>
            <person name="Arai W."/>
            <person name="Tsubouchi T."/>
            <person name="Morono Y."/>
            <person name="Uchiyama I."/>
            <person name="Ito T."/>
            <person name="Fujiyama A."/>
            <person name="Inagaki F."/>
            <person name="Takami H."/>
        </authorList>
    </citation>
    <scope>NUCLEOTIDE SEQUENCE</scope>
    <source>
        <strain evidence="1">Expedition CK06-06</strain>
    </source>
</reference>
<sequence length="51" mass="5527">MKKGNPLPNTDVHVLDADGKYIRTAKTDEDGYVTLTMGAGEYTVVVINEEG</sequence>
<accession>X1HDD4</accession>
<protein>
    <recommendedName>
        <fullName evidence="2">SD-repeat containing protein B domain-containing protein</fullName>
    </recommendedName>
</protein>
<feature type="non-terminal residue" evidence="1">
    <location>
        <position position="51"/>
    </location>
</feature>
<gene>
    <name evidence="1" type="ORF">S03H2_32321</name>
</gene>
<dbReference type="InterPro" id="IPR013783">
    <property type="entry name" value="Ig-like_fold"/>
</dbReference>
<dbReference type="SUPFAM" id="SSF49478">
    <property type="entry name" value="Cna protein B-type domain"/>
    <property type="match status" value="1"/>
</dbReference>
<evidence type="ECO:0000313" key="1">
    <source>
        <dbReference type="EMBL" id="GAH55050.1"/>
    </source>
</evidence>
<name>X1HDD4_9ZZZZ</name>